<dbReference type="Proteomes" id="UP000321805">
    <property type="component" value="Chromosome"/>
</dbReference>
<organism evidence="3 4">
    <name type="scientific">Baekduia soli</name>
    <dbReference type="NCBI Taxonomy" id="496014"/>
    <lineage>
        <taxon>Bacteria</taxon>
        <taxon>Bacillati</taxon>
        <taxon>Actinomycetota</taxon>
        <taxon>Thermoleophilia</taxon>
        <taxon>Solirubrobacterales</taxon>
        <taxon>Baekduiaceae</taxon>
        <taxon>Baekduia</taxon>
    </lineage>
</organism>
<dbReference type="InterPro" id="IPR045079">
    <property type="entry name" value="Oxoprolinase-like"/>
</dbReference>
<evidence type="ECO:0000313" key="3">
    <source>
        <dbReference type="EMBL" id="QEC46135.1"/>
    </source>
</evidence>
<sequence>MAPELFVCTSSEVIPQFREYERFSTTALNAYVAPSVREYVGRIAAALQDAGVPDELRLMNSAGGVVSAEGARELPVSLLMSGPVAGVLGGIWAGELAGVDSVITIDMGGTSVDIGVAPHREFRMKHILDSQVGGYHTMMPMLDCEAVGAGGGSIAFLDAGGVMRVGPRSAGASPGPACYGWGGTEPTVTDAEVVLGRIRADALLSGALPLHPGLAEDAIRTRLAEPLGIGVAEAALGILEIATETTVTAIEASSVRRGLDPRDFGLVVFGGAGPLFGFDIAARMDIPRLVVPPGPGLTSALGLLTSDTVYEFGRTVMRSGNQGSGLDGLALAFAQLEAQASAAMERDRVPATHRRMERYAECRYAGQGYELRVACPEGEASEDWLARLTEAFHDRHEREYYRAYREQAIEVVNVRVRGVGELQRVVWPLLEPREAADPHATHDVWFRVAGEPVRLPCPFYVRDDLAPGQTVAGPAVIQQFESTTIVPPGQTVQVNPYGILTADLTPAAGAHDA</sequence>
<proteinExistence type="predicted"/>
<evidence type="ECO:0000259" key="1">
    <source>
        <dbReference type="Pfam" id="PF01968"/>
    </source>
</evidence>
<dbReference type="GO" id="GO:0006749">
    <property type="term" value="P:glutathione metabolic process"/>
    <property type="evidence" value="ECO:0007669"/>
    <property type="project" value="TreeGrafter"/>
</dbReference>
<dbReference type="InterPro" id="IPR049517">
    <property type="entry name" value="ACX-like_C"/>
</dbReference>
<evidence type="ECO:0000259" key="2">
    <source>
        <dbReference type="Pfam" id="PF19278"/>
    </source>
</evidence>
<evidence type="ECO:0000313" key="4">
    <source>
        <dbReference type="Proteomes" id="UP000321805"/>
    </source>
</evidence>
<dbReference type="Pfam" id="PF01968">
    <property type="entry name" value="Hydantoinase_A"/>
    <property type="match status" value="1"/>
</dbReference>
<dbReference type="PANTHER" id="PTHR11365">
    <property type="entry name" value="5-OXOPROLINASE RELATED"/>
    <property type="match status" value="1"/>
</dbReference>
<dbReference type="OrthoDB" id="9768323at2"/>
<name>A0A5B8TZI2_9ACTN</name>
<feature type="domain" description="Acetophenone carboxylase-like C-terminal" evidence="2">
    <location>
        <begin position="329"/>
        <end position="500"/>
    </location>
</feature>
<accession>A0A5B8TZI2</accession>
<dbReference type="EMBL" id="CP042430">
    <property type="protein sequence ID" value="QEC46135.1"/>
    <property type="molecule type" value="Genomic_DNA"/>
</dbReference>
<feature type="domain" description="Hydantoinase A/oxoprolinase" evidence="1">
    <location>
        <begin position="22"/>
        <end position="310"/>
    </location>
</feature>
<dbReference type="AlphaFoldDB" id="A0A5B8TZI2"/>
<protein>
    <submittedName>
        <fullName evidence="3">Hydantoinase/oxoprolinase family protein</fullName>
    </submittedName>
</protein>
<gene>
    <name evidence="3" type="ORF">FSW04_00180</name>
</gene>
<keyword evidence="4" id="KW-1185">Reference proteome</keyword>
<dbReference type="GO" id="GO:0017168">
    <property type="term" value="F:5-oxoprolinase (ATP-hydrolyzing) activity"/>
    <property type="evidence" value="ECO:0007669"/>
    <property type="project" value="TreeGrafter"/>
</dbReference>
<dbReference type="GO" id="GO:0005829">
    <property type="term" value="C:cytosol"/>
    <property type="evidence" value="ECO:0007669"/>
    <property type="project" value="TreeGrafter"/>
</dbReference>
<reference evidence="3 4" key="1">
    <citation type="journal article" date="2018" name="J. Microbiol.">
        <title>Baekduia soli gen. nov., sp. nov., a novel bacterium isolated from the soil of Baekdu Mountain and proposal of a novel family name, Baekduiaceae fam. nov.</title>
        <authorList>
            <person name="An D.S."/>
            <person name="Siddiqi M.Z."/>
            <person name="Kim K.H."/>
            <person name="Yu H.S."/>
            <person name="Im W.T."/>
        </authorList>
    </citation>
    <scope>NUCLEOTIDE SEQUENCE [LARGE SCALE GENOMIC DNA]</scope>
    <source>
        <strain evidence="3 4">BR7-21</strain>
    </source>
</reference>
<dbReference type="RefSeq" id="WP_146915009.1">
    <property type="nucleotide sequence ID" value="NZ_CP042430.1"/>
</dbReference>
<dbReference type="PANTHER" id="PTHR11365:SF23">
    <property type="entry name" value="HYPOTHETICAL 5-OXOPROLINASE (EUROFUNG)-RELATED"/>
    <property type="match status" value="1"/>
</dbReference>
<dbReference type="InterPro" id="IPR002821">
    <property type="entry name" value="Hydantoinase_A"/>
</dbReference>
<dbReference type="KEGG" id="bsol:FSW04_00180"/>
<dbReference type="Pfam" id="PF19278">
    <property type="entry name" value="Hydant_A_C"/>
    <property type="match status" value="1"/>
</dbReference>